<keyword evidence="2" id="KW-1185">Reference proteome</keyword>
<accession>A0AAU9VVW0</accession>
<reference evidence="1 2" key="1">
    <citation type="submission" date="2022-05" db="EMBL/GenBank/DDBJ databases">
        <authorList>
            <consortium name="Genoscope - CEA"/>
            <person name="William W."/>
        </authorList>
    </citation>
    <scope>NUCLEOTIDE SEQUENCE [LARGE SCALE GENOMIC DNA]</scope>
</reference>
<dbReference type="EMBL" id="CALNXJ010000003">
    <property type="protein sequence ID" value="CAH3036731.1"/>
    <property type="molecule type" value="Genomic_DNA"/>
</dbReference>
<proteinExistence type="predicted"/>
<comment type="caution">
    <text evidence="1">The sequence shown here is derived from an EMBL/GenBank/DDBJ whole genome shotgun (WGS) entry which is preliminary data.</text>
</comment>
<gene>
    <name evidence="1" type="ORF">PMEA_00017103</name>
</gene>
<protein>
    <submittedName>
        <fullName evidence="1">Uncharacterized protein</fullName>
    </submittedName>
</protein>
<evidence type="ECO:0000313" key="2">
    <source>
        <dbReference type="Proteomes" id="UP001159428"/>
    </source>
</evidence>
<evidence type="ECO:0000313" key="1">
    <source>
        <dbReference type="EMBL" id="CAH3036731.1"/>
    </source>
</evidence>
<dbReference type="Proteomes" id="UP001159428">
    <property type="component" value="Unassembled WGS sequence"/>
</dbReference>
<sequence>MNAASSRAVYSNNRLKKHTADYYGNDIQCYIEESISRYIQAPDVCWNKLFKAACTEKYDEWLSTPGIHKETAAGN</sequence>
<feature type="non-terminal residue" evidence="1">
    <location>
        <position position="75"/>
    </location>
</feature>
<organism evidence="1 2">
    <name type="scientific">Pocillopora meandrina</name>
    <dbReference type="NCBI Taxonomy" id="46732"/>
    <lineage>
        <taxon>Eukaryota</taxon>
        <taxon>Metazoa</taxon>
        <taxon>Cnidaria</taxon>
        <taxon>Anthozoa</taxon>
        <taxon>Hexacorallia</taxon>
        <taxon>Scleractinia</taxon>
        <taxon>Astrocoeniina</taxon>
        <taxon>Pocilloporidae</taxon>
        <taxon>Pocillopora</taxon>
    </lineage>
</organism>
<dbReference type="AlphaFoldDB" id="A0AAU9VVW0"/>
<name>A0AAU9VVW0_9CNID</name>